<evidence type="ECO:0000313" key="5">
    <source>
        <dbReference type="Proteomes" id="UP001138768"/>
    </source>
</evidence>
<organism evidence="4 5">
    <name type="scientific">Lamprobacter modestohalophilus</name>
    <dbReference type="NCBI Taxonomy" id="1064514"/>
    <lineage>
        <taxon>Bacteria</taxon>
        <taxon>Pseudomonadati</taxon>
        <taxon>Pseudomonadota</taxon>
        <taxon>Gammaproteobacteria</taxon>
        <taxon>Chromatiales</taxon>
        <taxon>Chromatiaceae</taxon>
        <taxon>Lamprobacter</taxon>
    </lineage>
</organism>
<sequence>MGERPKHAWDDAVIRYIKELEKRSADDGRQRLRKLNATFTGRLLTEITSNEIKEGVLALPGITNARRNRYLTVVRTLFRKAANELKCIDAPPHFSYSKEPDRRIRWITREQADRLIVGLHVHLKGPAELALQTGLRQAKCSGCTGSESVSISIRSGYHPMRSRRTARC</sequence>
<protein>
    <recommendedName>
        <fullName evidence="3">Core-binding (CB) domain-containing protein</fullName>
    </recommendedName>
</protein>
<dbReference type="InterPro" id="IPR044068">
    <property type="entry name" value="CB"/>
</dbReference>
<dbReference type="RefSeq" id="WP_200239044.1">
    <property type="nucleotide sequence ID" value="NZ_NRRY01000003.1"/>
</dbReference>
<dbReference type="SUPFAM" id="SSF56349">
    <property type="entry name" value="DNA breaking-rejoining enzymes"/>
    <property type="match status" value="1"/>
</dbReference>
<proteinExistence type="predicted"/>
<dbReference type="InterPro" id="IPR011010">
    <property type="entry name" value="DNA_brk_join_enz"/>
</dbReference>
<evidence type="ECO:0000256" key="2">
    <source>
        <dbReference type="PROSITE-ProRule" id="PRU01248"/>
    </source>
</evidence>
<dbReference type="EMBL" id="NRRY01000003">
    <property type="protein sequence ID" value="MBK1617574.1"/>
    <property type="molecule type" value="Genomic_DNA"/>
</dbReference>
<evidence type="ECO:0000256" key="1">
    <source>
        <dbReference type="ARBA" id="ARBA00022908"/>
    </source>
</evidence>
<dbReference type="AlphaFoldDB" id="A0A9X0W5X5"/>
<name>A0A9X0W5X5_9GAMM</name>
<dbReference type="GO" id="GO:0015074">
    <property type="term" value="P:DNA integration"/>
    <property type="evidence" value="ECO:0007669"/>
    <property type="project" value="UniProtKB-KW"/>
</dbReference>
<keyword evidence="1" id="KW-0229">DNA integration</keyword>
<dbReference type="PROSITE" id="PS51900">
    <property type="entry name" value="CB"/>
    <property type="match status" value="1"/>
</dbReference>
<feature type="domain" description="Core-binding (CB)" evidence="3">
    <location>
        <begin position="7"/>
        <end position="82"/>
    </location>
</feature>
<comment type="caution">
    <text evidence="4">The sequence shown here is derived from an EMBL/GenBank/DDBJ whole genome shotgun (WGS) entry which is preliminary data.</text>
</comment>
<dbReference type="Proteomes" id="UP001138768">
    <property type="component" value="Unassembled WGS sequence"/>
</dbReference>
<accession>A0A9X0W5X5</accession>
<evidence type="ECO:0000313" key="4">
    <source>
        <dbReference type="EMBL" id="MBK1617574.1"/>
    </source>
</evidence>
<keyword evidence="2" id="KW-0238">DNA-binding</keyword>
<evidence type="ECO:0000259" key="3">
    <source>
        <dbReference type="PROSITE" id="PS51900"/>
    </source>
</evidence>
<gene>
    <name evidence="4" type="ORF">CKO42_03720</name>
</gene>
<dbReference type="GO" id="GO:0003677">
    <property type="term" value="F:DNA binding"/>
    <property type="evidence" value="ECO:0007669"/>
    <property type="project" value="UniProtKB-UniRule"/>
</dbReference>
<reference evidence="4 5" key="1">
    <citation type="journal article" date="2020" name="Microorganisms">
        <title>Osmotic Adaptation and Compatible Solute Biosynthesis of Phototrophic Bacteria as Revealed from Genome Analyses.</title>
        <authorList>
            <person name="Imhoff J.F."/>
            <person name="Rahn T."/>
            <person name="Kunzel S."/>
            <person name="Keller A."/>
            <person name="Neulinger S.C."/>
        </authorList>
    </citation>
    <scope>NUCLEOTIDE SEQUENCE [LARGE SCALE GENOMIC DNA]</scope>
    <source>
        <strain evidence="4 5">DSM 25653</strain>
    </source>
</reference>
<keyword evidence="5" id="KW-1185">Reference proteome</keyword>